<keyword evidence="13" id="KW-1185">Reference proteome</keyword>
<evidence type="ECO:0000256" key="9">
    <source>
        <dbReference type="SAM" id="MobiDB-lite"/>
    </source>
</evidence>
<evidence type="ECO:0000256" key="3">
    <source>
        <dbReference type="ARBA" id="ARBA00022448"/>
    </source>
</evidence>
<comment type="caution">
    <text evidence="12">The sequence shown here is derived from an EMBL/GenBank/DDBJ whole genome shotgun (WGS) entry which is preliminary data.</text>
</comment>
<evidence type="ECO:0000256" key="5">
    <source>
        <dbReference type="ARBA" id="ARBA00022519"/>
    </source>
</evidence>
<keyword evidence="4" id="KW-1003">Cell membrane</keyword>
<dbReference type="Proteomes" id="UP000645257">
    <property type="component" value="Unassembled WGS sequence"/>
</dbReference>
<dbReference type="InterPro" id="IPR050739">
    <property type="entry name" value="MFP"/>
</dbReference>
<dbReference type="GO" id="GO:0005886">
    <property type="term" value="C:plasma membrane"/>
    <property type="evidence" value="ECO:0007669"/>
    <property type="project" value="UniProtKB-SubCell"/>
</dbReference>
<keyword evidence="5" id="KW-0997">Cell inner membrane</keyword>
<keyword evidence="3" id="KW-0813">Transport</keyword>
<dbReference type="GO" id="GO:1990961">
    <property type="term" value="P:xenobiotic detoxification by transmembrane export across the plasma membrane"/>
    <property type="evidence" value="ECO:0007669"/>
    <property type="project" value="UniProtKB-ARBA"/>
</dbReference>
<evidence type="ECO:0000256" key="8">
    <source>
        <dbReference type="ARBA" id="ARBA00023136"/>
    </source>
</evidence>
<feature type="region of interest" description="Disordered" evidence="9">
    <location>
        <begin position="370"/>
        <end position="390"/>
    </location>
</feature>
<gene>
    <name evidence="12" type="primary">emrA</name>
    <name evidence="12" type="ORF">GCM10011289_20170</name>
</gene>
<dbReference type="PANTHER" id="PTHR30386">
    <property type="entry name" value="MEMBRANE FUSION SUBUNIT OF EMRAB-TOLC MULTIDRUG EFFLUX PUMP"/>
    <property type="match status" value="1"/>
</dbReference>
<dbReference type="GO" id="GO:0015721">
    <property type="term" value="P:bile acid and bile salt transport"/>
    <property type="evidence" value="ECO:0007669"/>
    <property type="project" value="UniProtKB-ARBA"/>
</dbReference>
<evidence type="ECO:0000256" key="10">
    <source>
        <dbReference type="SAM" id="Phobius"/>
    </source>
</evidence>
<keyword evidence="7 10" id="KW-1133">Transmembrane helix</keyword>
<dbReference type="Pfam" id="PF25885">
    <property type="entry name" value="HH_EMRA"/>
    <property type="match status" value="1"/>
</dbReference>
<dbReference type="Gene3D" id="2.40.30.170">
    <property type="match status" value="1"/>
</dbReference>
<dbReference type="EMBL" id="BMYX01000010">
    <property type="protein sequence ID" value="GGY16751.1"/>
    <property type="molecule type" value="Genomic_DNA"/>
</dbReference>
<comment type="similarity">
    <text evidence="2">Belongs to the membrane fusion protein (MFP) (TC 8.A.1) family.</text>
</comment>
<dbReference type="AlphaFoldDB" id="A0A918UAH0"/>
<accession>A0A918UAH0</accession>
<protein>
    <submittedName>
        <fullName evidence="12">Multidrug resistance protein A</fullName>
    </submittedName>
</protein>
<keyword evidence="8 10" id="KW-0472">Membrane</keyword>
<keyword evidence="6 10" id="KW-0812">Transmembrane</keyword>
<dbReference type="FunFam" id="2.40.30.170:FF:000003">
    <property type="entry name" value="Multidrug resistance protein A"/>
    <property type="match status" value="1"/>
</dbReference>
<dbReference type="InterPro" id="IPR058633">
    <property type="entry name" value="EmrA/FarA_HH"/>
</dbReference>
<evidence type="ECO:0000313" key="13">
    <source>
        <dbReference type="Proteomes" id="UP000645257"/>
    </source>
</evidence>
<sequence length="414" mass="44254">MPAWRRPICTRRWGADSPPALRHKDSTNIMDAQLKKAKGRKRNLIIASTLFAIAAIGYGAWWALVLRHQETTDDAYVAGHLMQLTPEISGTVTAVRADDTDRVSAGQTLVELDGNDTRLAFERARSDFIDAVRQTRQLMDNGQREAAQTALREAELAKAKSDLARRSTLAGTDAISTEELAHAKDAVAAASAALDAAREQRKATAALIGGDSVATHPAVLRAAARLKEAWLANERTRIKAPASGFVSRRSVQAGQHIAAGSPLMAIVPLESVWVDANFKEVQLAHIRIGQPVTLTADQYGSKVSYHGKVAGLSAGTGSAFSLLPAQNATGNWIKVVQRLPVRIELDPAELKTHPLRVGLSMAVEIDTRDQNGKTLADGTSPRSAQVSATANRDLAPVDAMIAKLLAENGAGKAQ</sequence>
<reference evidence="12" key="1">
    <citation type="journal article" date="2014" name="Int. J. Syst. Evol. Microbiol.">
        <title>Complete genome sequence of Corynebacterium casei LMG S-19264T (=DSM 44701T), isolated from a smear-ripened cheese.</title>
        <authorList>
            <consortium name="US DOE Joint Genome Institute (JGI-PGF)"/>
            <person name="Walter F."/>
            <person name="Albersmeier A."/>
            <person name="Kalinowski J."/>
            <person name="Ruckert C."/>
        </authorList>
    </citation>
    <scope>NUCLEOTIDE SEQUENCE</scope>
    <source>
        <strain evidence="12">KCTC 32182</strain>
    </source>
</reference>
<proteinExistence type="inferred from homology"/>
<dbReference type="SUPFAM" id="SSF111369">
    <property type="entry name" value="HlyD-like secretion proteins"/>
    <property type="match status" value="2"/>
</dbReference>
<dbReference type="Gene3D" id="2.40.50.100">
    <property type="match status" value="1"/>
</dbReference>
<feature type="transmembrane region" description="Helical" evidence="10">
    <location>
        <begin position="44"/>
        <end position="64"/>
    </location>
</feature>
<dbReference type="PANTHER" id="PTHR30386:SF19">
    <property type="entry name" value="MULTIDRUG EXPORT PROTEIN EMRA-RELATED"/>
    <property type="match status" value="1"/>
</dbReference>
<feature type="compositionally biased region" description="Polar residues" evidence="9">
    <location>
        <begin position="380"/>
        <end position="390"/>
    </location>
</feature>
<evidence type="ECO:0000256" key="1">
    <source>
        <dbReference type="ARBA" id="ARBA00004377"/>
    </source>
</evidence>
<dbReference type="GO" id="GO:0046677">
    <property type="term" value="P:response to antibiotic"/>
    <property type="evidence" value="ECO:0007669"/>
    <property type="project" value="UniProtKB-ARBA"/>
</dbReference>
<feature type="domain" description="Multidrug export protein EmrA/FarA alpha-helical hairpin" evidence="11">
    <location>
        <begin position="116"/>
        <end position="236"/>
    </location>
</feature>
<evidence type="ECO:0000256" key="4">
    <source>
        <dbReference type="ARBA" id="ARBA00022475"/>
    </source>
</evidence>
<name>A0A918UAH0_9NEIS</name>
<evidence type="ECO:0000313" key="12">
    <source>
        <dbReference type="EMBL" id="GGY16751.1"/>
    </source>
</evidence>
<organism evidence="12 13">
    <name type="scientific">Paludibacterium paludis</name>
    <dbReference type="NCBI Taxonomy" id="1225769"/>
    <lineage>
        <taxon>Bacteria</taxon>
        <taxon>Pseudomonadati</taxon>
        <taxon>Pseudomonadota</taxon>
        <taxon>Betaproteobacteria</taxon>
        <taxon>Neisseriales</taxon>
        <taxon>Chromobacteriaceae</taxon>
        <taxon>Paludibacterium</taxon>
    </lineage>
</organism>
<evidence type="ECO:0000259" key="11">
    <source>
        <dbReference type="Pfam" id="PF25885"/>
    </source>
</evidence>
<reference evidence="12" key="2">
    <citation type="submission" date="2020-09" db="EMBL/GenBank/DDBJ databases">
        <authorList>
            <person name="Sun Q."/>
            <person name="Kim S."/>
        </authorList>
    </citation>
    <scope>NUCLEOTIDE SEQUENCE</scope>
    <source>
        <strain evidence="12">KCTC 32182</strain>
    </source>
</reference>
<evidence type="ECO:0000256" key="6">
    <source>
        <dbReference type="ARBA" id="ARBA00022692"/>
    </source>
</evidence>
<evidence type="ECO:0000256" key="2">
    <source>
        <dbReference type="ARBA" id="ARBA00009477"/>
    </source>
</evidence>
<comment type="subcellular location">
    <subcellularLocation>
        <location evidence="1">Cell inner membrane</location>
        <topology evidence="1">Single-pass membrane protein</topology>
    </subcellularLocation>
</comment>
<evidence type="ECO:0000256" key="7">
    <source>
        <dbReference type="ARBA" id="ARBA00022989"/>
    </source>
</evidence>